<protein>
    <submittedName>
        <fullName evidence="2">Uncharacterized protein</fullName>
    </submittedName>
</protein>
<feature type="transmembrane region" description="Helical" evidence="1">
    <location>
        <begin position="6"/>
        <end position="29"/>
    </location>
</feature>
<accession>A0A5B9P4Y0</accession>
<dbReference type="AlphaFoldDB" id="A0A5B9P4Y0"/>
<evidence type="ECO:0000256" key="1">
    <source>
        <dbReference type="SAM" id="Phobius"/>
    </source>
</evidence>
<dbReference type="EMBL" id="CP042912">
    <property type="protein sequence ID" value="QEG21334.1"/>
    <property type="molecule type" value="Genomic_DNA"/>
</dbReference>
<name>A0A5B9P4Y0_9BACT</name>
<reference evidence="2 3" key="1">
    <citation type="submission" date="2019-08" db="EMBL/GenBank/DDBJ databases">
        <title>Deep-cultivation of Planctomycetes and their phenomic and genomic characterization uncovers novel biology.</title>
        <authorList>
            <person name="Wiegand S."/>
            <person name="Jogler M."/>
            <person name="Boedeker C."/>
            <person name="Pinto D."/>
            <person name="Vollmers J."/>
            <person name="Rivas-Marin E."/>
            <person name="Kohn T."/>
            <person name="Peeters S.H."/>
            <person name="Heuer A."/>
            <person name="Rast P."/>
            <person name="Oberbeckmann S."/>
            <person name="Bunk B."/>
            <person name="Jeske O."/>
            <person name="Meyerdierks A."/>
            <person name="Storesund J.E."/>
            <person name="Kallscheuer N."/>
            <person name="Luecker S."/>
            <person name="Lage O.M."/>
            <person name="Pohl T."/>
            <person name="Merkel B.J."/>
            <person name="Hornburger P."/>
            <person name="Mueller R.-W."/>
            <person name="Bruemmer F."/>
            <person name="Labrenz M."/>
            <person name="Spormann A.M."/>
            <person name="Op den Camp H."/>
            <person name="Overmann J."/>
            <person name="Amann R."/>
            <person name="Jetten M.S.M."/>
            <person name="Mascher T."/>
            <person name="Medema M.H."/>
            <person name="Devos D.P."/>
            <person name="Kaster A.-K."/>
            <person name="Ovreas L."/>
            <person name="Rohde M."/>
            <person name="Galperin M.Y."/>
            <person name="Jogler C."/>
        </authorList>
    </citation>
    <scope>NUCLEOTIDE SEQUENCE [LARGE SCALE GENOMIC DNA]</scope>
    <source>
        <strain evidence="2 3">FC18</strain>
    </source>
</reference>
<keyword evidence="1" id="KW-0472">Membrane</keyword>
<dbReference type="KEGG" id="mff:MFFC18_11900"/>
<evidence type="ECO:0000313" key="3">
    <source>
        <dbReference type="Proteomes" id="UP000322214"/>
    </source>
</evidence>
<feature type="transmembrane region" description="Helical" evidence="1">
    <location>
        <begin position="41"/>
        <end position="61"/>
    </location>
</feature>
<keyword evidence="1" id="KW-0812">Transmembrane</keyword>
<sequence length="66" mass="7054">MITYIIAILSVAILIAELRLGIVVVGLNGENMVIERSKKPGPYWAIMAMHTVIAIGVPTLAHLSGL</sequence>
<proteinExistence type="predicted"/>
<dbReference type="Proteomes" id="UP000322214">
    <property type="component" value="Chromosome"/>
</dbReference>
<keyword evidence="3" id="KW-1185">Reference proteome</keyword>
<evidence type="ECO:0000313" key="2">
    <source>
        <dbReference type="EMBL" id="QEG21334.1"/>
    </source>
</evidence>
<organism evidence="2 3">
    <name type="scientific">Mariniblastus fucicola</name>
    <dbReference type="NCBI Taxonomy" id="980251"/>
    <lineage>
        <taxon>Bacteria</taxon>
        <taxon>Pseudomonadati</taxon>
        <taxon>Planctomycetota</taxon>
        <taxon>Planctomycetia</taxon>
        <taxon>Pirellulales</taxon>
        <taxon>Pirellulaceae</taxon>
        <taxon>Mariniblastus</taxon>
    </lineage>
</organism>
<dbReference type="OrthoDB" id="284891at2"/>
<dbReference type="STRING" id="980251.GCA_001642875_01750"/>
<dbReference type="RefSeq" id="WP_075081671.1">
    <property type="nucleotide sequence ID" value="NZ_CP042912.1"/>
</dbReference>
<keyword evidence="1" id="KW-1133">Transmembrane helix</keyword>
<gene>
    <name evidence="2" type="ORF">MFFC18_11900</name>
</gene>